<accession>A0A9W5YK28</accession>
<evidence type="ECO:0000313" key="2">
    <source>
        <dbReference type="Proteomes" id="UP001143548"/>
    </source>
</evidence>
<reference evidence="1" key="1">
    <citation type="submission" date="2022-07" db="EMBL/GenBank/DDBJ databases">
        <title>Taxonomy of Aspergillus series Nigri: significant species reduction supported by multi-species coalescent approaches.</title>
        <authorList>
            <person name="Bian C."/>
            <person name="Kusuya Y."/>
            <person name="Sklenar F."/>
            <person name="D'hooge E."/>
            <person name="Yaguchi T."/>
            <person name="Takahashi H."/>
            <person name="Hubka V."/>
        </authorList>
    </citation>
    <scope>NUCLEOTIDE SEQUENCE</scope>
    <source>
        <strain evidence="1">CBS 733.88</strain>
    </source>
</reference>
<dbReference type="AlphaFoldDB" id="A0A9W5YK28"/>
<evidence type="ECO:0000313" key="1">
    <source>
        <dbReference type="EMBL" id="GKZ18512.1"/>
    </source>
</evidence>
<protein>
    <recommendedName>
        <fullName evidence="3">Ricin B lectin domain-containing protein</fullName>
    </recommendedName>
</protein>
<gene>
    <name evidence="1" type="ORF">AbraCBS73388_001436</name>
</gene>
<name>A0A9W5YK28_9EURO</name>
<proteinExistence type="predicted"/>
<dbReference type="EMBL" id="BROQ01000012">
    <property type="protein sequence ID" value="GKZ18512.1"/>
    <property type="molecule type" value="Genomic_DNA"/>
</dbReference>
<dbReference type="Proteomes" id="UP001143548">
    <property type="component" value="Unassembled WGS sequence"/>
</dbReference>
<comment type="caution">
    <text evidence="1">The sequence shown here is derived from an EMBL/GenBank/DDBJ whole genome shotgun (WGS) entry which is preliminary data.</text>
</comment>
<organism evidence="1 2">
    <name type="scientific">Aspergillus brasiliensis</name>
    <dbReference type="NCBI Taxonomy" id="319629"/>
    <lineage>
        <taxon>Eukaryota</taxon>
        <taxon>Fungi</taxon>
        <taxon>Dikarya</taxon>
        <taxon>Ascomycota</taxon>
        <taxon>Pezizomycotina</taxon>
        <taxon>Eurotiomycetes</taxon>
        <taxon>Eurotiomycetidae</taxon>
        <taxon>Eurotiales</taxon>
        <taxon>Aspergillaceae</taxon>
        <taxon>Aspergillus</taxon>
        <taxon>Aspergillus subgen. Circumdati</taxon>
    </lineage>
</organism>
<sequence>MTRPPGDGNSLPKTGASFIIGLKGTELVFTTHGDDVRLNSYEPGNDNQMWQCTLNPHGWGFTNHRTGKYLNVNQYGYIGASKTEQLRWESFLFQPDPEALGGYWVLVIWNSAVHRLRKAPDGRNYAEAAHDLTLPPTLFCLHKTL</sequence>
<evidence type="ECO:0008006" key="3">
    <source>
        <dbReference type="Google" id="ProtNLM"/>
    </source>
</evidence>